<evidence type="ECO:0000313" key="2">
    <source>
        <dbReference type="Proteomes" id="UP000663499"/>
    </source>
</evidence>
<protein>
    <recommendedName>
        <fullName evidence="3">Polysaccharide (De)acetylase</fullName>
    </recommendedName>
</protein>
<name>A0A975AIK9_9FIRM</name>
<accession>A0A975AIK9</accession>
<keyword evidence="2" id="KW-1185">Reference proteome</keyword>
<proteinExistence type="predicted"/>
<evidence type="ECO:0000313" key="1">
    <source>
        <dbReference type="EMBL" id="QSX09592.1"/>
    </source>
</evidence>
<gene>
    <name evidence="1" type="ORF">J0B03_05915</name>
</gene>
<dbReference type="AlphaFoldDB" id="A0A975AIK9"/>
<dbReference type="RefSeq" id="WP_207300923.1">
    <property type="nucleotide sequence ID" value="NZ_CP071444.1"/>
</dbReference>
<dbReference type="KEGG" id="alka:J0B03_05915"/>
<dbReference type="EMBL" id="CP071444">
    <property type="protein sequence ID" value="QSX09592.1"/>
    <property type="molecule type" value="Genomic_DNA"/>
</dbReference>
<evidence type="ECO:0008006" key="3">
    <source>
        <dbReference type="Google" id="ProtNLM"/>
    </source>
</evidence>
<organism evidence="1 2">
    <name type="scientific">Alkalibacter rhizosphaerae</name>
    <dbReference type="NCBI Taxonomy" id="2815577"/>
    <lineage>
        <taxon>Bacteria</taxon>
        <taxon>Bacillati</taxon>
        <taxon>Bacillota</taxon>
        <taxon>Clostridia</taxon>
        <taxon>Eubacteriales</taxon>
        <taxon>Eubacteriaceae</taxon>
        <taxon>Alkalibacter</taxon>
    </lineage>
</organism>
<sequence length="384" mass="45179">MKEMPGLGILKKIKRDRIREATNRRGWESMKKILVMESDDWGSIRTPSKEVLQKLTDLGDPAGTDPFTRWDALESEKDIQCLMDLMTEFSDRRGHPAVMTMNVAVANPDFEKIEANGFKDYYYESFPETYRRYPEHEGSFLRWKEGVKKGVFYPQLHCREHINVHRWMNDLSNGKEDVRLAFDHRMISVGASVTPTNRYAYMDSFNYDSKEELASLKMIVEEGAKLFQEIFGYPSRSLIPSCYIWDEELERIFYDTGIEYIQGGRIQLKPGRRVGTGGLHRQVHHMGEKNDLGQYYLIRNCKFEPSWREDIDWVESCLSDMESAFHWKRPAIIGTHRLNYIGFIDERNRKRNLEFLHQLISRAMKKWPDLEFYHSVELGGEMKG</sequence>
<dbReference type="Proteomes" id="UP000663499">
    <property type="component" value="Chromosome"/>
</dbReference>
<reference evidence="1" key="1">
    <citation type="submission" date="2021-03" db="EMBL/GenBank/DDBJ databases">
        <title>Alkalibacter marinus sp. nov., isolated from tidal flat sediment.</title>
        <authorList>
            <person name="Namirimu T."/>
            <person name="Yang J.-A."/>
            <person name="Yang S.-H."/>
            <person name="Kim Y.-J."/>
            <person name="Kwon K.K."/>
        </authorList>
    </citation>
    <scope>NUCLEOTIDE SEQUENCE</scope>
    <source>
        <strain evidence="1">ES005</strain>
    </source>
</reference>